<dbReference type="InterPro" id="IPR025996">
    <property type="entry name" value="MT1864/Rv1816-like_C"/>
</dbReference>
<evidence type="ECO:0000313" key="6">
    <source>
        <dbReference type="EMBL" id="OYQ34746.1"/>
    </source>
</evidence>
<sequence>MTTATRKLREKEELRQLILQSAKKLFVEKGIENTTIRNIADATDYSVGTVYVYFKDKNAILHDLHTIGFSELGGYFLEISPVDDPLERLKQMGRIYLKFAVENPDMYDLMFNIKEPLKHLAEKENDGCEAWDEGIGTFNILKSTVKDCIDKGYFSGHEEEPLSFMIWGVVHGMCTLEIRKRTKGLKFNRPETILTDGYKEFLKMLDKV</sequence>
<keyword evidence="2 4" id="KW-0238">DNA-binding</keyword>
<evidence type="ECO:0000313" key="7">
    <source>
        <dbReference type="Proteomes" id="UP000216605"/>
    </source>
</evidence>
<evidence type="ECO:0000256" key="2">
    <source>
        <dbReference type="ARBA" id="ARBA00023125"/>
    </source>
</evidence>
<dbReference type="Pfam" id="PF00440">
    <property type="entry name" value="TetR_N"/>
    <property type="match status" value="1"/>
</dbReference>
<dbReference type="SUPFAM" id="SSF48498">
    <property type="entry name" value="Tetracyclin repressor-like, C-terminal domain"/>
    <property type="match status" value="1"/>
</dbReference>
<dbReference type="PRINTS" id="PR00455">
    <property type="entry name" value="HTHTETR"/>
</dbReference>
<protein>
    <submittedName>
        <fullName evidence="6">TetR family transcriptional regulator</fullName>
    </submittedName>
</protein>
<evidence type="ECO:0000259" key="5">
    <source>
        <dbReference type="PROSITE" id="PS50977"/>
    </source>
</evidence>
<evidence type="ECO:0000256" key="4">
    <source>
        <dbReference type="PROSITE-ProRule" id="PRU00335"/>
    </source>
</evidence>
<accession>A0A255YZV4</accession>
<dbReference type="InterPro" id="IPR050624">
    <property type="entry name" value="HTH-type_Tx_Regulator"/>
</dbReference>
<reference evidence="6 7" key="1">
    <citation type="submission" date="2017-07" db="EMBL/GenBank/DDBJ databases">
        <title>Flavobacterium cyanobacteriorum sp. nov., isolated from cyanobacterial aggregates in a eutrophic lake.</title>
        <authorList>
            <person name="Cai H."/>
        </authorList>
    </citation>
    <scope>NUCLEOTIDE SEQUENCE [LARGE SCALE GENOMIC DNA]</scope>
    <source>
        <strain evidence="6 7">TH021</strain>
    </source>
</reference>
<dbReference type="InterPro" id="IPR009057">
    <property type="entry name" value="Homeodomain-like_sf"/>
</dbReference>
<dbReference type="Pfam" id="PF13305">
    <property type="entry name" value="TetR_C_33"/>
    <property type="match status" value="1"/>
</dbReference>
<dbReference type="AlphaFoldDB" id="A0A255YZV4"/>
<dbReference type="PROSITE" id="PS50977">
    <property type="entry name" value="HTH_TETR_2"/>
    <property type="match status" value="1"/>
</dbReference>
<dbReference type="PANTHER" id="PTHR43479:SF11">
    <property type="entry name" value="ACREF_ENVCD OPERON REPRESSOR-RELATED"/>
    <property type="match status" value="1"/>
</dbReference>
<dbReference type="SUPFAM" id="SSF46689">
    <property type="entry name" value="Homeodomain-like"/>
    <property type="match status" value="1"/>
</dbReference>
<keyword evidence="7" id="KW-1185">Reference proteome</keyword>
<dbReference type="InterPro" id="IPR036271">
    <property type="entry name" value="Tet_transcr_reg_TetR-rel_C_sf"/>
</dbReference>
<feature type="domain" description="HTH tetR-type" evidence="5">
    <location>
        <begin position="12"/>
        <end position="72"/>
    </location>
</feature>
<dbReference type="Gene3D" id="1.10.357.10">
    <property type="entry name" value="Tetracycline Repressor, domain 2"/>
    <property type="match status" value="1"/>
</dbReference>
<name>A0A255YZV4_9FLAO</name>
<evidence type="ECO:0000256" key="3">
    <source>
        <dbReference type="ARBA" id="ARBA00023163"/>
    </source>
</evidence>
<dbReference type="PANTHER" id="PTHR43479">
    <property type="entry name" value="ACREF/ENVCD OPERON REPRESSOR-RELATED"/>
    <property type="match status" value="1"/>
</dbReference>
<dbReference type="GO" id="GO:0003677">
    <property type="term" value="F:DNA binding"/>
    <property type="evidence" value="ECO:0007669"/>
    <property type="project" value="UniProtKB-UniRule"/>
</dbReference>
<dbReference type="OrthoDB" id="594604at2"/>
<gene>
    <name evidence="6" type="ORF">CHU92_11350</name>
</gene>
<feature type="DNA-binding region" description="H-T-H motif" evidence="4">
    <location>
        <begin position="35"/>
        <end position="54"/>
    </location>
</feature>
<comment type="caution">
    <text evidence="6">The sequence shown here is derived from an EMBL/GenBank/DDBJ whole genome shotgun (WGS) entry which is preliminary data.</text>
</comment>
<dbReference type="InterPro" id="IPR001647">
    <property type="entry name" value="HTH_TetR"/>
</dbReference>
<organism evidence="6 7">
    <name type="scientific">Flavobacterium cyanobacteriorum</name>
    <dbReference type="NCBI Taxonomy" id="2022802"/>
    <lineage>
        <taxon>Bacteria</taxon>
        <taxon>Pseudomonadati</taxon>
        <taxon>Bacteroidota</taxon>
        <taxon>Flavobacteriia</taxon>
        <taxon>Flavobacteriales</taxon>
        <taxon>Flavobacteriaceae</taxon>
        <taxon>Flavobacterium</taxon>
    </lineage>
</organism>
<proteinExistence type="predicted"/>
<keyword evidence="1" id="KW-0805">Transcription regulation</keyword>
<dbReference type="EMBL" id="NOXV01000289">
    <property type="protein sequence ID" value="OYQ34746.1"/>
    <property type="molecule type" value="Genomic_DNA"/>
</dbReference>
<dbReference type="RefSeq" id="WP_094415651.1">
    <property type="nucleotide sequence ID" value="NZ_NOXV01000289.1"/>
</dbReference>
<evidence type="ECO:0000256" key="1">
    <source>
        <dbReference type="ARBA" id="ARBA00023015"/>
    </source>
</evidence>
<dbReference type="Proteomes" id="UP000216605">
    <property type="component" value="Unassembled WGS sequence"/>
</dbReference>
<keyword evidence="3" id="KW-0804">Transcription</keyword>